<evidence type="ECO:0000313" key="1">
    <source>
        <dbReference type="EMBL" id="OJX57496.1"/>
    </source>
</evidence>
<accession>A0A1M3KYI4</accession>
<sequence>MKIDVGRAQVLQFGRSKGLVDEQAHQDTVTVFQRSWGLVRGLDQEVQIVDRQQVLELHILSWTSPELDRTRRVIRADTTFVQDVVERTQGGEYLLDGRCSVASPKASEVGKNIIIGSRC</sequence>
<gene>
    <name evidence="1" type="ORF">BGO89_06260</name>
</gene>
<dbReference type="Proteomes" id="UP000184233">
    <property type="component" value="Unassembled WGS sequence"/>
</dbReference>
<dbReference type="EMBL" id="MKVH01000022">
    <property type="protein sequence ID" value="OJX57496.1"/>
    <property type="molecule type" value="Genomic_DNA"/>
</dbReference>
<name>A0A1M3KYI4_9BACT</name>
<dbReference type="AlphaFoldDB" id="A0A1M3KYI4"/>
<comment type="caution">
    <text evidence="1">The sequence shown here is derived from an EMBL/GenBank/DDBJ whole genome shotgun (WGS) entry which is preliminary data.</text>
</comment>
<evidence type="ECO:0000313" key="2">
    <source>
        <dbReference type="Proteomes" id="UP000184233"/>
    </source>
</evidence>
<protein>
    <submittedName>
        <fullName evidence="1">Uncharacterized protein</fullName>
    </submittedName>
</protein>
<organism evidence="1 2">
    <name type="scientific">Candidatus Kapaibacterium thiocyanatum</name>
    <dbReference type="NCBI Taxonomy" id="1895771"/>
    <lineage>
        <taxon>Bacteria</taxon>
        <taxon>Pseudomonadati</taxon>
        <taxon>Candidatus Kapaibacteriota</taxon>
        <taxon>Candidatus Kapaibacteriia</taxon>
        <taxon>Candidatus Kapaibacteriales</taxon>
        <taxon>Candidatus Kapaibacteriaceae</taxon>
        <taxon>Candidatus Kapaibacterium</taxon>
    </lineage>
</organism>
<proteinExistence type="predicted"/>
<reference evidence="1 2" key="1">
    <citation type="submission" date="2016-09" db="EMBL/GenBank/DDBJ databases">
        <title>Genome-resolved meta-omics ties microbial dynamics to process performance in biotechnology for thiocyanate degradation.</title>
        <authorList>
            <person name="Kantor R.S."/>
            <person name="Huddy R.J."/>
            <person name="Iyer R."/>
            <person name="Thomas B.C."/>
            <person name="Brown C.T."/>
            <person name="Anantharaman K."/>
            <person name="Tringe S."/>
            <person name="Hettich R.L."/>
            <person name="Harrison S.T."/>
            <person name="Banfield J.F."/>
        </authorList>
    </citation>
    <scope>NUCLEOTIDE SEQUENCE [LARGE SCALE GENOMIC DNA]</scope>
    <source>
        <strain evidence="1">59-99</strain>
    </source>
</reference>